<sequence>MQVQAARQDWQVILRSRSGHLVLHNSGNDEVTVARQRNRFPTRQTPHIRSARCPTCLRSWPLAEEPADTYASVHEVDEAFAMPQASADYFKLLSQSLAGTPSSSRPPTPPHDDTLPSSIRIDKYYETFFVQERLIGTGHSSQVYLCRHVLNGIDLGHYAVKRIAIGNSSKRLRRFLESEVKRLETLRGHPNVVTLAHVWIEMSAASNFAPSVPTAFMLMMYANGGSLESYVAQRRGESSDTARMSERRKAHRARHLLNADEIISLFSDISHGLEHLHVMGVLHLDLKAANVLLHCDGEDATLPRAMLSDFGESELRIQRDARHQRSGYTGTLDYLAPEAMSPDDLTGRLAELNSATDLWSLGLLLYLLIYLELPYRSQTREELVQEIKSYPGYSSDPNDHLHSSRADLPRGLFAILSKLLSRTPHHRPSAAIVLAAIAALDLADIVSPAPRALAIIDESTRVKALVPTSRPLLLDSLPRRPSLRRRASMRAHRRINRAVQVTIGFARLTIILLGCQKAHASTYAILITFTLAISDLVLPNLIRSLMLLAPFVILCASRQSGLVCVP</sequence>
<dbReference type="HOGENOM" id="CLU_010228_2_2_1"/>
<dbReference type="SUPFAM" id="SSF56112">
    <property type="entry name" value="Protein kinase-like (PK-like)"/>
    <property type="match status" value="1"/>
</dbReference>
<dbReference type="PROSITE" id="PS00107">
    <property type="entry name" value="PROTEIN_KINASE_ATP"/>
    <property type="match status" value="1"/>
</dbReference>
<evidence type="ECO:0000256" key="1">
    <source>
        <dbReference type="ARBA" id="ARBA00022679"/>
    </source>
</evidence>
<dbReference type="EMBL" id="BABT02000037">
    <property type="protein sequence ID" value="GAA94507.1"/>
    <property type="molecule type" value="Genomic_DNA"/>
</dbReference>
<dbReference type="RefSeq" id="XP_014570706.1">
    <property type="nucleotide sequence ID" value="XM_014715220.1"/>
</dbReference>
<evidence type="ECO:0000313" key="8">
    <source>
        <dbReference type="EMBL" id="GAA94507.1"/>
    </source>
</evidence>
<dbReference type="Pfam" id="PF00069">
    <property type="entry name" value="Pkinase"/>
    <property type="match status" value="1"/>
</dbReference>
<keyword evidence="1" id="KW-0808">Transferase</keyword>
<evidence type="ECO:0000313" key="9">
    <source>
        <dbReference type="Proteomes" id="UP000009131"/>
    </source>
</evidence>
<dbReference type="SMART" id="SM00220">
    <property type="entry name" value="S_TKc"/>
    <property type="match status" value="1"/>
</dbReference>
<dbReference type="AlphaFoldDB" id="G7DV97"/>
<dbReference type="Gene3D" id="3.30.200.20">
    <property type="entry name" value="Phosphorylase Kinase, domain 1"/>
    <property type="match status" value="1"/>
</dbReference>
<keyword evidence="2 6" id="KW-0547">Nucleotide-binding</keyword>
<dbReference type="InParanoid" id="G7DV97"/>
<reference evidence="8 9" key="2">
    <citation type="journal article" date="2012" name="Open Biol.">
        <title>Characteristics of nucleosomes and linker DNA regions on the genome of the basidiomycete Mixia osmundae revealed by mono- and dinucleosome mapping.</title>
        <authorList>
            <person name="Nishida H."/>
            <person name="Kondo S."/>
            <person name="Matsumoto T."/>
            <person name="Suzuki Y."/>
            <person name="Yoshikawa H."/>
            <person name="Taylor T.D."/>
            <person name="Sugiyama J."/>
        </authorList>
    </citation>
    <scope>NUCLEOTIDE SEQUENCE [LARGE SCALE GENOMIC DNA]</scope>
    <source>
        <strain evidence="9">CBS 9802 / IAM 14324 / JCM 22182 / KY 12970</strain>
    </source>
</reference>
<dbReference type="InterPro" id="IPR050339">
    <property type="entry name" value="CC_SR_Kinase"/>
</dbReference>
<dbReference type="PROSITE" id="PS00108">
    <property type="entry name" value="PROTEIN_KINASE_ST"/>
    <property type="match status" value="1"/>
</dbReference>
<evidence type="ECO:0000256" key="3">
    <source>
        <dbReference type="ARBA" id="ARBA00022777"/>
    </source>
</evidence>
<keyword evidence="9" id="KW-1185">Reference proteome</keyword>
<evidence type="ECO:0000256" key="2">
    <source>
        <dbReference type="ARBA" id="ARBA00022741"/>
    </source>
</evidence>
<proteinExistence type="inferred from homology"/>
<name>G7DV97_MIXOS</name>
<dbReference type="PANTHER" id="PTHR11042">
    <property type="entry name" value="EUKARYOTIC TRANSLATION INITIATION FACTOR 2-ALPHA KINASE EIF2-ALPHA KINASE -RELATED"/>
    <property type="match status" value="1"/>
</dbReference>
<dbReference type="PROSITE" id="PS50011">
    <property type="entry name" value="PROTEIN_KINASE_DOM"/>
    <property type="match status" value="1"/>
</dbReference>
<dbReference type="GO" id="GO:0005737">
    <property type="term" value="C:cytoplasm"/>
    <property type="evidence" value="ECO:0007669"/>
    <property type="project" value="TreeGrafter"/>
</dbReference>
<dbReference type="InterPro" id="IPR011009">
    <property type="entry name" value="Kinase-like_dom_sf"/>
</dbReference>
<keyword evidence="4 6" id="KW-0067">ATP-binding</keyword>
<organism evidence="8 9">
    <name type="scientific">Mixia osmundae (strain CBS 9802 / IAM 14324 / JCM 22182 / KY 12970)</name>
    <dbReference type="NCBI Taxonomy" id="764103"/>
    <lineage>
        <taxon>Eukaryota</taxon>
        <taxon>Fungi</taxon>
        <taxon>Dikarya</taxon>
        <taxon>Basidiomycota</taxon>
        <taxon>Pucciniomycotina</taxon>
        <taxon>Mixiomycetes</taxon>
        <taxon>Mixiales</taxon>
        <taxon>Mixiaceae</taxon>
        <taxon>Mixia</taxon>
    </lineage>
</organism>
<feature type="domain" description="Protein kinase" evidence="7">
    <location>
        <begin position="129"/>
        <end position="440"/>
    </location>
</feature>
<dbReference type="CDD" id="cd00180">
    <property type="entry name" value="PKc"/>
    <property type="match status" value="1"/>
</dbReference>
<keyword evidence="3" id="KW-0418">Kinase</keyword>
<dbReference type="InterPro" id="IPR008271">
    <property type="entry name" value="Ser/Thr_kinase_AS"/>
</dbReference>
<dbReference type="Proteomes" id="UP000009131">
    <property type="component" value="Unassembled WGS sequence"/>
</dbReference>
<dbReference type="PANTHER" id="PTHR11042:SF138">
    <property type="entry name" value="SERINE_THREONINE-PROTEIN KINASE IKS1-RELATED"/>
    <property type="match status" value="1"/>
</dbReference>
<evidence type="ECO:0000259" key="7">
    <source>
        <dbReference type="PROSITE" id="PS50011"/>
    </source>
</evidence>
<dbReference type="InterPro" id="IPR017441">
    <property type="entry name" value="Protein_kinase_ATP_BS"/>
</dbReference>
<accession>G7DV97</accession>
<dbReference type="OrthoDB" id="1405469at2759"/>
<dbReference type="Gene3D" id="1.10.510.10">
    <property type="entry name" value="Transferase(Phosphotransferase) domain 1"/>
    <property type="match status" value="1"/>
</dbReference>
<evidence type="ECO:0000256" key="4">
    <source>
        <dbReference type="ARBA" id="ARBA00022840"/>
    </source>
</evidence>
<gene>
    <name evidence="8" type="primary">Mo01159</name>
    <name evidence="8" type="ORF">E5Q_01159</name>
</gene>
<dbReference type="GO" id="GO:0005634">
    <property type="term" value="C:nucleus"/>
    <property type="evidence" value="ECO:0007669"/>
    <property type="project" value="TreeGrafter"/>
</dbReference>
<dbReference type="STRING" id="764103.G7DV97"/>
<comment type="similarity">
    <text evidence="5">Belongs to the protein kinase superfamily. Ser/Thr protein kinase family. GCN2 subfamily.</text>
</comment>
<dbReference type="OMA" id="RNADLIH"/>
<evidence type="ECO:0000256" key="5">
    <source>
        <dbReference type="ARBA" id="ARBA00037982"/>
    </source>
</evidence>
<evidence type="ECO:0000256" key="6">
    <source>
        <dbReference type="PROSITE-ProRule" id="PRU10141"/>
    </source>
</evidence>
<dbReference type="GO" id="GO:0004672">
    <property type="term" value="F:protein kinase activity"/>
    <property type="evidence" value="ECO:0007669"/>
    <property type="project" value="InterPro"/>
</dbReference>
<protein>
    <recommendedName>
        <fullName evidence="7">Protein kinase domain-containing protein</fullName>
    </recommendedName>
</protein>
<feature type="binding site" evidence="6">
    <location>
        <position position="161"/>
    </location>
    <ligand>
        <name>ATP</name>
        <dbReference type="ChEBI" id="CHEBI:30616"/>
    </ligand>
</feature>
<dbReference type="GO" id="GO:0005524">
    <property type="term" value="F:ATP binding"/>
    <property type="evidence" value="ECO:0007669"/>
    <property type="project" value="UniProtKB-UniRule"/>
</dbReference>
<comment type="caution">
    <text evidence="8">The sequence shown here is derived from an EMBL/GenBank/DDBJ whole genome shotgun (WGS) entry which is preliminary data.</text>
</comment>
<dbReference type="eggNOG" id="KOG0032">
    <property type="taxonomic scope" value="Eukaryota"/>
</dbReference>
<dbReference type="InterPro" id="IPR000719">
    <property type="entry name" value="Prot_kinase_dom"/>
</dbReference>
<reference evidence="8 9" key="1">
    <citation type="journal article" date="2011" name="J. Gen. Appl. Microbiol.">
        <title>Draft genome sequencing of the enigmatic basidiomycete Mixia osmundae.</title>
        <authorList>
            <person name="Nishida H."/>
            <person name="Nagatsuka Y."/>
            <person name="Sugiyama J."/>
        </authorList>
    </citation>
    <scope>NUCLEOTIDE SEQUENCE [LARGE SCALE GENOMIC DNA]</scope>
    <source>
        <strain evidence="9">CBS 9802 / IAM 14324 / JCM 22182 / KY 12970</strain>
    </source>
</reference>